<evidence type="ECO:0000313" key="1">
    <source>
        <dbReference type="EMBL" id="KHJ93408.1"/>
    </source>
</evidence>
<proteinExistence type="predicted"/>
<name>A0A0B1T758_OESDE</name>
<gene>
    <name evidence="1" type="ORF">OESDEN_06689</name>
</gene>
<dbReference type="EMBL" id="KN550787">
    <property type="protein sequence ID" value="KHJ93408.1"/>
    <property type="molecule type" value="Genomic_DNA"/>
</dbReference>
<evidence type="ECO:0000313" key="2">
    <source>
        <dbReference type="Proteomes" id="UP000053660"/>
    </source>
</evidence>
<reference evidence="1 2" key="1">
    <citation type="submission" date="2014-03" db="EMBL/GenBank/DDBJ databases">
        <title>Draft genome of the hookworm Oesophagostomum dentatum.</title>
        <authorList>
            <person name="Mitreva M."/>
        </authorList>
    </citation>
    <scope>NUCLEOTIDE SEQUENCE [LARGE SCALE GENOMIC DNA]</scope>
    <source>
        <strain evidence="1 2">OD-Hann</strain>
    </source>
</reference>
<dbReference type="OrthoDB" id="5847343at2759"/>
<sequence length="73" mass="8284">MPRFSAEAAMNLMVTASFLQMNSLMEELSNVIVNCVHPSNRIAAYRKATLRNAILAKKLWTSMIKEFRLVSHS</sequence>
<keyword evidence="2" id="KW-1185">Reference proteome</keyword>
<dbReference type="AlphaFoldDB" id="A0A0B1T758"/>
<accession>A0A0B1T758</accession>
<organism evidence="1 2">
    <name type="scientific">Oesophagostomum dentatum</name>
    <name type="common">Nodular worm</name>
    <dbReference type="NCBI Taxonomy" id="61180"/>
    <lineage>
        <taxon>Eukaryota</taxon>
        <taxon>Metazoa</taxon>
        <taxon>Ecdysozoa</taxon>
        <taxon>Nematoda</taxon>
        <taxon>Chromadorea</taxon>
        <taxon>Rhabditida</taxon>
        <taxon>Rhabditina</taxon>
        <taxon>Rhabditomorpha</taxon>
        <taxon>Strongyloidea</taxon>
        <taxon>Strongylidae</taxon>
        <taxon>Oesophagostomum</taxon>
    </lineage>
</organism>
<protein>
    <submittedName>
        <fullName evidence="1">Uncharacterized protein</fullName>
    </submittedName>
</protein>
<dbReference type="Proteomes" id="UP000053660">
    <property type="component" value="Unassembled WGS sequence"/>
</dbReference>